<dbReference type="EMBL" id="GANP01011730">
    <property type="protein sequence ID" value="JAB72738.1"/>
    <property type="molecule type" value="mRNA"/>
</dbReference>
<reference evidence="1" key="1">
    <citation type="journal article" date="2015" name="Sci. Rep.">
        <title>Tissue- and time-dependent transcription in Ixodes ricinus salivary glands and midguts when blood feeding on the vertebrate host.</title>
        <authorList>
            <person name="Kotsyfakis M."/>
            <person name="Schwarz A."/>
            <person name="Erhart J."/>
            <person name="Ribeiro J.M."/>
        </authorList>
    </citation>
    <scope>NUCLEOTIDE SEQUENCE</scope>
    <source>
        <tissue evidence="1">Salivary gland and midgut</tissue>
    </source>
</reference>
<dbReference type="AlphaFoldDB" id="V5HGV7"/>
<protein>
    <recommendedName>
        <fullName evidence="2">Transposable element</fullName>
    </recommendedName>
</protein>
<feature type="non-terminal residue" evidence="1">
    <location>
        <position position="1"/>
    </location>
</feature>
<proteinExistence type="evidence at transcript level"/>
<evidence type="ECO:0008006" key="2">
    <source>
        <dbReference type="Google" id="ProtNLM"/>
    </source>
</evidence>
<organism evidence="1">
    <name type="scientific">Ixodes ricinus</name>
    <name type="common">Common tick</name>
    <name type="synonym">Acarus ricinus</name>
    <dbReference type="NCBI Taxonomy" id="34613"/>
    <lineage>
        <taxon>Eukaryota</taxon>
        <taxon>Metazoa</taxon>
        <taxon>Ecdysozoa</taxon>
        <taxon>Arthropoda</taxon>
        <taxon>Chelicerata</taxon>
        <taxon>Arachnida</taxon>
        <taxon>Acari</taxon>
        <taxon>Parasitiformes</taxon>
        <taxon>Ixodida</taxon>
        <taxon>Ixodoidea</taxon>
        <taxon>Ixodidae</taxon>
        <taxon>Ixodinae</taxon>
        <taxon>Ixodes</taxon>
    </lineage>
</organism>
<sequence length="110" mass="12404">CKAFCLTDATTATENAAFTKAVSRGGLLFVSERMVMLIDHLEKAFMNCFNTSKLHSESIRDVLSCVNSGCPSVGCETHKHDLTRTVIKFYIVTRLHFYVKGVNQEKKREK</sequence>
<name>V5HGV7_IXORI</name>
<evidence type="ECO:0000313" key="1">
    <source>
        <dbReference type="EMBL" id="JAB72738.1"/>
    </source>
</evidence>
<accession>V5HGV7</accession>